<gene>
    <name evidence="1" type="primary">dmpO</name>
    <name evidence="1" type="ordered locus">Avin_08820</name>
</gene>
<dbReference type="Gene3D" id="3.10.20.560">
    <property type="entry name" value="Phenol hydroxylase"/>
    <property type="match status" value="1"/>
</dbReference>
<organism evidence="1 2">
    <name type="scientific">Azotobacter vinelandii (strain DJ / ATCC BAA-1303)</name>
    <dbReference type="NCBI Taxonomy" id="322710"/>
    <lineage>
        <taxon>Bacteria</taxon>
        <taxon>Pseudomonadati</taxon>
        <taxon>Pseudomonadota</taxon>
        <taxon>Gammaproteobacteria</taxon>
        <taxon>Pseudomonadales</taxon>
        <taxon>Pseudomonadaceae</taxon>
        <taxon>Azotobacter</taxon>
    </lineage>
</organism>
<dbReference type="eggNOG" id="ENOG5032U7S">
    <property type="taxonomic scope" value="Bacteria"/>
</dbReference>
<proteinExistence type="predicted"/>
<keyword evidence="2" id="KW-1185">Reference proteome</keyword>
<accession>C1DMU3</accession>
<dbReference type="AlphaFoldDB" id="C1DMU3"/>
<evidence type="ECO:0000313" key="1">
    <source>
        <dbReference type="EMBL" id="ACO77123.1"/>
    </source>
</evidence>
<sequence length="119" mass="12962">MPVNAIGAYPAQSRDRLENFNGRQLLYLGWSRHLLFCAPMTFALPPEMTFGEFLESVVKPAIAPHPDAAFVDFAKAEWQLDDQPFAPDLAASLSANGIGHKSLLFLSTPGLDGIHGSHN</sequence>
<dbReference type="Pfam" id="PF04663">
    <property type="entry name" value="Phenol_monoox"/>
    <property type="match status" value="1"/>
</dbReference>
<reference evidence="1 2" key="1">
    <citation type="journal article" date="2009" name="J. Bacteriol.">
        <title>Genome sequence of Azotobacter vinelandii, an obligate aerobe specialized to support diverse anaerobic metabolic processes.</title>
        <authorList>
            <person name="Setubal J.C."/>
            <person name="dos Santos P."/>
            <person name="Goldman B.S."/>
            <person name="Ertesvag H."/>
            <person name="Espin G."/>
            <person name="Rubio L.M."/>
            <person name="Valla S."/>
            <person name="Almeida N.F."/>
            <person name="Balasubramanian D."/>
            <person name="Cromes L."/>
            <person name="Curatti L."/>
            <person name="Du Z."/>
            <person name="Godsy E."/>
            <person name="Goodner B."/>
            <person name="Hellner-Burris K."/>
            <person name="Hernandez J.A."/>
            <person name="Houmiel K."/>
            <person name="Imperial J."/>
            <person name="Kennedy C."/>
            <person name="Larson T.J."/>
            <person name="Latreille P."/>
            <person name="Ligon L.S."/>
            <person name="Lu J."/>
            <person name="Maerk M."/>
            <person name="Miller N.M."/>
            <person name="Norton S."/>
            <person name="O'Carroll I.P."/>
            <person name="Paulsen I."/>
            <person name="Raulfs E.C."/>
            <person name="Roemer R."/>
            <person name="Rosser J."/>
            <person name="Segura D."/>
            <person name="Slater S."/>
            <person name="Stricklin S.L."/>
            <person name="Studholme D.J."/>
            <person name="Sun J."/>
            <person name="Viana C.J."/>
            <person name="Wallin E."/>
            <person name="Wang B."/>
            <person name="Wheeler C."/>
            <person name="Zhu H."/>
            <person name="Dean D.R."/>
            <person name="Dixon R."/>
            <person name="Wood D."/>
        </authorList>
    </citation>
    <scope>NUCLEOTIDE SEQUENCE [LARGE SCALE GENOMIC DNA]</scope>
    <source>
        <strain evidence="2">DJ / ATCC BAA-1303</strain>
    </source>
</reference>
<dbReference type="Proteomes" id="UP000002424">
    <property type="component" value="Chromosome"/>
</dbReference>
<dbReference type="HOGENOM" id="CLU_2057138_0_0_6"/>
<evidence type="ECO:0000313" key="2">
    <source>
        <dbReference type="Proteomes" id="UP000002424"/>
    </source>
</evidence>
<dbReference type="OrthoDB" id="5343663at2"/>
<dbReference type="GeneID" id="88184259"/>
<dbReference type="EMBL" id="CP001157">
    <property type="protein sequence ID" value="ACO77123.1"/>
    <property type="molecule type" value="Genomic_DNA"/>
</dbReference>
<dbReference type="STRING" id="322710.Avin_08820"/>
<dbReference type="InterPro" id="IPR006756">
    <property type="entry name" value="Phenol_hydroxylase"/>
</dbReference>
<protein>
    <submittedName>
        <fullName evidence="1">Phenol hydroxylase subunit P4</fullName>
    </submittedName>
</protein>
<name>C1DMU3_AZOVD</name>
<dbReference type="EnsemblBacteria" id="ACO77123">
    <property type="protein sequence ID" value="ACO77123"/>
    <property type="gene ID" value="Avin_08820"/>
</dbReference>
<dbReference type="KEGG" id="avn:Avin_08820"/>
<dbReference type="RefSeq" id="WP_012699548.1">
    <property type="nucleotide sequence ID" value="NC_012560.1"/>
</dbReference>
<dbReference type="GO" id="GO:0018662">
    <property type="term" value="F:phenol 2-monooxygenase activity"/>
    <property type="evidence" value="ECO:0007669"/>
    <property type="project" value="InterPro"/>
</dbReference>
<dbReference type="InterPro" id="IPR043010">
    <property type="entry name" value="Phenol_hydroxylase_sf"/>
</dbReference>